<proteinExistence type="predicted"/>
<gene>
    <name evidence="7" type="ORF">CPE01_11960</name>
</gene>
<evidence type="ECO:0000256" key="1">
    <source>
        <dbReference type="ARBA" id="ARBA00022801"/>
    </source>
</evidence>
<feature type="domain" description="Atrophied bacterial Ig" evidence="6">
    <location>
        <begin position="645"/>
        <end position="735"/>
    </location>
</feature>
<feature type="domain" description="Atrophied bacterial Ig" evidence="6">
    <location>
        <begin position="567"/>
        <end position="637"/>
    </location>
</feature>
<dbReference type="Pfam" id="PF07523">
    <property type="entry name" value="Big_3"/>
    <property type="match status" value="1"/>
</dbReference>
<dbReference type="Proteomes" id="UP000321386">
    <property type="component" value="Unassembled WGS sequence"/>
</dbReference>
<feature type="chain" id="PRO_5039171079" description="LamG-like jellyroll fold domain-containing protein" evidence="3">
    <location>
        <begin position="31"/>
        <end position="1433"/>
    </location>
</feature>
<feature type="domain" description="Bacterial Ig-like" evidence="5">
    <location>
        <begin position="1249"/>
        <end position="1333"/>
    </location>
</feature>
<sequence>MTIPRAATAALTTLALSAVTVVGFVPAASAAAPTQDLIAHYEFDETAGTTVEDSSGNGHDGTVVGTPHWTGAGLQLSGGTSNANYVALPDGLLEGRSAATVSTMVKADALATTVDNFMWNFGGYSSSGGSGTGSWFVGPRNALRTTLTPSHWTGEQSATWTGRNLTVGAWQNVTATIEPNAGAATSTLKLYVDGALVATNANVTTSPATLSDHTRNRLGGSAYDGDRSFPGSYGETRIYGTALTAAQVADVVADDGADAAGKLLDAVDLGDTSAVTSDVSLPTGGITWATSDASVVTAGGVVTRPAAGEDDATVTLTATARVAGAESTRTFALTVKALAAGEDPMPATSDLRAYFPLSSAYPGTPAHGTTSLGGGAQVSAVWTPTHVDLTGGGYIANSNATGLNLTGSVTASFDAFLPKSATGSASSTLFTLGSNATTNNLSFHPFYADGKPAAVIRVGSAVVVTATLDEAFPRDVWTHVTIALDTAQDTLTVFIDGEQAAQESAAGATGTTIGSTVLRFNREAWSYTNLPSKFRDLRLYAAAPSEQNVRALARQNAAFAFDQLVAGVDLPEVTTKDLTLPTGPSITWTSSAPAVVSASGQVTRPAPGEDDATVTLTVSSDRAGAELTHEFQVTVPAALSATARVAEDADALSVLHGDDLRSITTLASVGAVHGSTVTWSTSDASAVEVVTDDGTVYADPQRAAYGHDARTATLTATVAIDGASLDVPFEITVPALPRTVDDERYAFAYFTANTVAGENIYFAASDGNNALSWNTLNNGNWVLTSEYGEKGLRDPFIIRSHEGDKFFLIATDLSIGRNGDWGRAQSSGSQYIEIWESTDLVTWSQQRHVKVAPDTAGMTWAPEAYWDDERGEYVVFWASRLHTDATRSTCITTESGSGCYARMMYATTKDFVTFSPAQLWQDTGAARIDTTVLKDGDHYYRYTKDEGGQTGCVDIIAERSTSLTQVTTKASAEANTGWERVAACVARSAGFNAAVEGPTIFRANPGDTSPYDYYLYLDNYGGSGYFPLGTNDLASGSWTIAQGNLPGSPRHGTVAPITLAQWQSLTGAEVTTTDSTTTVSFDTTSRRATATVTAADGFEVGGKVTFTAGTWSRTVQLTPRTSDATASVVVPAGISGTLTATFAGTAEIEAGTPATVAVPTVVPTALKLTTLPKTSYTVGDSLSLTGLTGTVTFSDGTTRTVGASDVKASGFSSTTSGTRTVTVSYQAQGTTVKATYSVTVKKASSRTTLTVSTTSVPHGGKVTLRAKVTSAITPTGTVSFWSGGKRLATASLSSGSTSVKVTLKGVGTKRITAVYNGSSKVATSSSSAVTVTVRKAKVTSIAVTSTTFPKGTRPQVVVKVGKLDNGAYPTGKVVVTYGSKTTSVTLKASAKGVAKATLPSTSSTKVKVRATFKPTDSTNVASATSAWRTMSPR</sequence>
<keyword evidence="2" id="KW-0326">Glycosidase</keyword>
<dbReference type="PANTHER" id="PTHR43301">
    <property type="entry name" value="ARABINAN ENDO-1,5-ALPHA-L-ARABINOSIDASE"/>
    <property type="match status" value="1"/>
</dbReference>
<dbReference type="GO" id="GO:0016798">
    <property type="term" value="F:hydrolase activity, acting on glycosyl bonds"/>
    <property type="evidence" value="ECO:0007669"/>
    <property type="project" value="UniProtKB-KW"/>
</dbReference>
<evidence type="ECO:0000256" key="2">
    <source>
        <dbReference type="ARBA" id="ARBA00023295"/>
    </source>
</evidence>
<dbReference type="Pfam" id="PF16640">
    <property type="entry name" value="Big_3_5"/>
    <property type="match status" value="1"/>
</dbReference>
<dbReference type="CDD" id="cd08983">
    <property type="entry name" value="GH43_Bt3655-like"/>
    <property type="match status" value="1"/>
</dbReference>
<dbReference type="PANTHER" id="PTHR43301:SF3">
    <property type="entry name" value="ARABINAN ENDO-1,5-ALPHA-L-ARABINOSIDASE A-RELATED"/>
    <property type="match status" value="1"/>
</dbReference>
<evidence type="ECO:0000259" key="4">
    <source>
        <dbReference type="Pfam" id="PF07523"/>
    </source>
</evidence>
<dbReference type="Pfam" id="PF13385">
    <property type="entry name" value="Laminin_G_3"/>
    <property type="match status" value="2"/>
</dbReference>
<dbReference type="RefSeq" id="WP_186811423.1">
    <property type="nucleotide sequence ID" value="NZ_BJUA01000004.1"/>
</dbReference>
<name>A0A510US49_9CELL</name>
<dbReference type="Pfam" id="PF20578">
    <property type="entry name" value="aBig_2"/>
    <property type="match status" value="3"/>
</dbReference>
<accession>A0A510US49</accession>
<dbReference type="GO" id="GO:0005975">
    <property type="term" value="P:carbohydrate metabolic process"/>
    <property type="evidence" value="ECO:0007669"/>
    <property type="project" value="UniProtKB-ARBA"/>
</dbReference>
<evidence type="ECO:0000259" key="6">
    <source>
        <dbReference type="Pfam" id="PF20578"/>
    </source>
</evidence>
<dbReference type="InterPro" id="IPR032109">
    <property type="entry name" value="Big_3_5"/>
</dbReference>
<organism evidence="7 8">
    <name type="scientific">Cellulomonas persica</name>
    <dbReference type="NCBI Taxonomy" id="76861"/>
    <lineage>
        <taxon>Bacteria</taxon>
        <taxon>Bacillati</taxon>
        <taxon>Actinomycetota</taxon>
        <taxon>Actinomycetes</taxon>
        <taxon>Micrococcales</taxon>
        <taxon>Cellulomonadaceae</taxon>
        <taxon>Cellulomonas</taxon>
    </lineage>
</organism>
<feature type="domain" description="Atrophied bacterial Ig" evidence="6">
    <location>
        <begin position="270"/>
        <end position="337"/>
    </location>
</feature>
<evidence type="ECO:0000313" key="8">
    <source>
        <dbReference type="Proteomes" id="UP000321386"/>
    </source>
</evidence>
<dbReference type="SUPFAM" id="SSF75005">
    <property type="entry name" value="Arabinanase/levansucrase/invertase"/>
    <property type="match status" value="1"/>
</dbReference>
<dbReference type="InterPro" id="IPR013783">
    <property type="entry name" value="Ig-like_fold"/>
</dbReference>
<dbReference type="InterPro" id="IPR050727">
    <property type="entry name" value="GH43_arabinanases"/>
</dbReference>
<dbReference type="Gene3D" id="2.60.120.200">
    <property type="match status" value="2"/>
</dbReference>
<keyword evidence="3" id="KW-0732">Signal</keyword>
<comment type="caution">
    <text evidence="7">The sequence shown here is derived from an EMBL/GenBank/DDBJ whole genome shotgun (WGS) entry which is preliminary data.</text>
</comment>
<reference evidence="7 8" key="1">
    <citation type="submission" date="2019-07" db="EMBL/GenBank/DDBJ databases">
        <title>Whole genome shotgun sequence of Cellulomonas persica NBRC 101101.</title>
        <authorList>
            <person name="Hosoyama A."/>
            <person name="Uohara A."/>
            <person name="Ohji S."/>
            <person name="Ichikawa N."/>
        </authorList>
    </citation>
    <scope>NUCLEOTIDE SEQUENCE [LARGE SCALE GENOMIC DNA]</scope>
    <source>
        <strain evidence="7 8">NBRC 101101</strain>
    </source>
</reference>
<feature type="domain" description="Ig-like" evidence="4">
    <location>
        <begin position="1172"/>
        <end position="1240"/>
    </location>
</feature>
<dbReference type="InterPro" id="IPR013320">
    <property type="entry name" value="ConA-like_dom_sf"/>
</dbReference>
<feature type="signal peptide" evidence="3">
    <location>
        <begin position="1"/>
        <end position="30"/>
    </location>
</feature>
<evidence type="ECO:0000259" key="5">
    <source>
        <dbReference type="Pfam" id="PF16640"/>
    </source>
</evidence>
<keyword evidence="1" id="KW-0378">Hydrolase</keyword>
<evidence type="ECO:0000313" key="7">
    <source>
        <dbReference type="EMBL" id="GEK17463.1"/>
    </source>
</evidence>
<dbReference type="InterPro" id="IPR022038">
    <property type="entry name" value="Ig-like_bact"/>
</dbReference>
<dbReference type="Gene3D" id="2.115.10.20">
    <property type="entry name" value="Glycosyl hydrolase domain, family 43"/>
    <property type="match status" value="1"/>
</dbReference>
<dbReference type="InterPro" id="IPR046780">
    <property type="entry name" value="aBig_2"/>
</dbReference>
<keyword evidence="8" id="KW-1185">Reference proteome</keyword>
<dbReference type="EMBL" id="BJUA01000004">
    <property type="protein sequence ID" value="GEK17463.1"/>
    <property type="molecule type" value="Genomic_DNA"/>
</dbReference>
<evidence type="ECO:0008006" key="9">
    <source>
        <dbReference type="Google" id="ProtNLM"/>
    </source>
</evidence>
<protein>
    <recommendedName>
        <fullName evidence="9">LamG-like jellyroll fold domain-containing protein</fullName>
    </recommendedName>
</protein>
<dbReference type="SUPFAM" id="SSF49899">
    <property type="entry name" value="Concanavalin A-like lectins/glucanases"/>
    <property type="match status" value="2"/>
</dbReference>
<dbReference type="Gene3D" id="2.60.40.10">
    <property type="entry name" value="Immunoglobulins"/>
    <property type="match status" value="1"/>
</dbReference>
<evidence type="ECO:0000256" key="3">
    <source>
        <dbReference type="SAM" id="SignalP"/>
    </source>
</evidence>
<dbReference type="Gene3D" id="2.60.40.3630">
    <property type="match status" value="1"/>
</dbReference>
<dbReference type="InterPro" id="IPR023296">
    <property type="entry name" value="Glyco_hydro_beta-prop_sf"/>
</dbReference>